<organism evidence="1 2">
    <name type="scientific">Parasporobacterium paucivorans DSM 15970</name>
    <dbReference type="NCBI Taxonomy" id="1122934"/>
    <lineage>
        <taxon>Bacteria</taxon>
        <taxon>Bacillati</taxon>
        <taxon>Bacillota</taxon>
        <taxon>Clostridia</taxon>
        <taxon>Lachnospirales</taxon>
        <taxon>Lachnospiraceae</taxon>
        <taxon>Parasporobacterium</taxon>
    </lineage>
</organism>
<dbReference type="OrthoDB" id="370326at2"/>
<dbReference type="Gene3D" id="1.50.10.20">
    <property type="match status" value="1"/>
</dbReference>
<proteinExistence type="predicted"/>
<evidence type="ECO:0008006" key="3">
    <source>
        <dbReference type="Google" id="ProtNLM"/>
    </source>
</evidence>
<reference evidence="1 2" key="1">
    <citation type="submission" date="2016-11" db="EMBL/GenBank/DDBJ databases">
        <authorList>
            <person name="Jaros S."/>
            <person name="Januszkiewicz K."/>
            <person name="Wedrychowicz H."/>
        </authorList>
    </citation>
    <scope>NUCLEOTIDE SEQUENCE [LARGE SCALE GENOMIC DNA]</scope>
    <source>
        <strain evidence="1 2">DSM 15970</strain>
    </source>
</reference>
<dbReference type="InterPro" id="IPR008930">
    <property type="entry name" value="Terpenoid_cyclase/PrenylTrfase"/>
</dbReference>
<sequence length="310" mass="35900">MEHNEIIGWLLEGDVSIQYQTHRDLLKSGPEVLIGLKKRIAEEGWGYEFLKRQHPEGYWGRAFYQPKWTSTNYTLLDLRNLCAPCTAEITKALNVVVETCKGADGSINGFVSVPESDMCINGMFLNYACYFGIEEEKIKSVVDFVISQQMEDGAFNCLLNRYGASHSSMHTTINTLEGISEYIIQGYGYRRTELVKIETEAREFLLRHHLFRSDKTGRIIHPGMLRIAYPTRWKYDILRALEYFRKAGAPYDERMQEALDIISRKRTSDGRWKIPAHYPGSAVHFEMEQAGRASRWNTLRAMRVLEYFNL</sequence>
<accession>A0A1M6HBI3</accession>
<evidence type="ECO:0000313" key="1">
    <source>
        <dbReference type="EMBL" id="SHJ19565.1"/>
    </source>
</evidence>
<gene>
    <name evidence="1" type="ORF">SAMN02745691_01517</name>
</gene>
<dbReference type="STRING" id="1122934.SAMN02745691_01517"/>
<name>A0A1M6HBI3_9FIRM</name>
<protein>
    <recommendedName>
        <fullName evidence="3">Prenyltransferase and squalene oxidase repeat-containing protein</fullName>
    </recommendedName>
</protein>
<keyword evidence="2" id="KW-1185">Reference proteome</keyword>
<dbReference type="RefSeq" id="WP_073993750.1">
    <property type="nucleotide sequence ID" value="NZ_FQYT01000014.1"/>
</dbReference>
<dbReference type="Proteomes" id="UP000184342">
    <property type="component" value="Unassembled WGS sequence"/>
</dbReference>
<evidence type="ECO:0000313" key="2">
    <source>
        <dbReference type="Proteomes" id="UP000184342"/>
    </source>
</evidence>
<dbReference type="SUPFAM" id="SSF48239">
    <property type="entry name" value="Terpenoid cyclases/Protein prenyltransferases"/>
    <property type="match status" value="1"/>
</dbReference>
<dbReference type="EMBL" id="FQYT01000014">
    <property type="protein sequence ID" value="SHJ19565.1"/>
    <property type="molecule type" value="Genomic_DNA"/>
</dbReference>
<dbReference type="AlphaFoldDB" id="A0A1M6HBI3"/>